<sequence>MKIGRLKELIKDIDDDVEIHIRNSVNPCGNISELEQIEITSYQMFGTKFPCVVLNTSDTSKRLQLDEHAEYIELVKD</sequence>
<protein>
    <submittedName>
        <fullName evidence="1">Uncharacterized protein</fullName>
    </submittedName>
</protein>
<dbReference type="AlphaFoldDB" id="T4V8A1"/>
<proteinExistence type="predicted"/>
<dbReference type="GeneID" id="67474424"/>
<accession>T4V8A1</accession>
<organism evidence="1 2">
    <name type="scientific">Paraclostridium bifermentans ATCC 638 = DSM 14991</name>
    <dbReference type="NCBI Taxonomy" id="1233171"/>
    <lineage>
        <taxon>Bacteria</taxon>
        <taxon>Bacillati</taxon>
        <taxon>Bacillota</taxon>
        <taxon>Clostridia</taxon>
        <taxon>Peptostreptococcales</taxon>
        <taxon>Peptostreptococcaceae</taxon>
        <taxon>Paraclostridium</taxon>
    </lineage>
</organism>
<name>T4V8A1_PARBF</name>
<dbReference type="EMBL" id="AVNC01000022">
    <property type="protein sequence ID" value="EQK39954.1"/>
    <property type="molecule type" value="Genomic_DNA"/>
</dbReference>
<comment type="caution">
    <text evidence="1">The sequence shown here is derived from an EMBL/GenBank/DDBJ whole genome shotgun (WGS) entry which is preliminary data.</text>
</comment>
<dbReference type="Proteomes" id="UP000015688">
    <property type="component" value="Unassembled WGS sequence"/>
</dbReference>
<dbReference type="RefSeq" id="WP_021434423.1">
    <property type="nucleotide sequence ID" value="NZ_AVNC01000022.1"/>
</dbReference>
<dbReference type="PATRIC" id="fig|1233171.3.peg.3363"/>
<evidence type="ECO:0000313" key="2">
    <source>
        <dbReference type="Proteomes" id="UP000015688"/>
    </source>
</evidence>
<reference evidence="1 2" key="1">
    <citation type="submission" date="2013-06" db="EMBL/GenBank/DDBJ databases">
        <authorList>
            <person name="Walk S."/>
            <person name="Aronoff D."/>
            <person name="Young V.Y."/>
            <person name="Marsh J."/>
            <person name="Harrison L."/>
            <person name="Daugherty S.C."/>
            <person name="Shefchek K.A."/>
            <person name="Hine E.E."/>
            <person name="Tallon L.J."/>
            <person name="Sadzewicz L.K."/>
            <person name="Rasko D.A."/>
        </authorList>
    </citation>
    <scope>NUCLEOTIDE SEQUENCE [LARGE SCALE GENOMIC DNA]</scope>
    <source>
        <strain evidence="1 2">ATCC 638</strain>
    </source>
</reference>
<evidence type="ECO:0000313" key="1">
    <source>
        <dbReference type="EMBL" id="EQK39954.1"/>
    </source>
</evidence>
<gene>
    <name evidence="1" type="ORF">C672_3495</name>
</gene>